<organism evidence="1 2">
    <name type="scientific">Bacillus phage phi4I1</name>
    <dbReference type="NCBI Taxonomy" id="1643325"/>
    <lineage>
        <taxon>Viruses</taxon>
        <taxon>Duplodnaviria</taxon>
        <taxon>Heunggongvirae</taxon>
        <taxon>Uroviricota</taxon>
        <taxon>Caudoviricetes</taxon>
        <taxon>Camtrevirus</taxon>
        <taxon>Camtrevirus BtCS33</taxon>
    </lineage>
</organism>
<proteinExistence type="predicted"/>
<sequence length="81" mass="9673">MMCEELLQALVQYQMQQGEKPNTLRLNQDYYRAVLEQLAYPDWLIEKKIKNLDQSFLGVQVELTSEVETFEMRQIKKVAEF</sequence>
<protein>
    <submittedName>
        <fullName evidence="1">Uncharacterized protein</fullName>
    </submittedName>
</protein>
<evidence type="ECO:0000313" key="1">
    <source>
        <dbReference type="EMBL" id="ALN97363.1"/>
    </source>
</evidence>
<accession>A0A0S2GLK0</accession>
<dbReference type="Proteomes" id="UP000222142">
    <property type="component" value="Segment"/>
</dbReference>
<name>A0A0S2GLK0_9CAUD</name>
<dbReference type="EMBL" id="KT967075">
    <property type="protein sequence ID" value="ALN97363.1"/>
    <property type="molecule type" value="Genomic_DNA"/>
</dbReference>
<evidence type="ECO:0000313" key="2">
    <source>
        <dbReference type="Proteomes" id="UP000222142"/>
    </source>
</evidence>
<gene>
    <name evidence="1" type="ORF">XO27_0056</name>
</gene>
<reference evidence="1 2" key="1">
    <citation type="submission" date="2015-10" db="EMBL/GenBank/DDBJ databases">
        <title>Whole Genome Sequencing of Bacillus ACT Group Temperature Bacteriophages.</title>
        <authorList>
            <person name="Fouts D.E."/>
            <person name="Rasko D.A."/>
            <person name="Cer R.R."/>
            <person name="Jiang L."/>
            <person name="Fedorova N.B."/>
            <person name="Shvartsbeyn A."/>
            <person name="Read T.D."/>
            <person name="Gill S.R."/>
            <person name="Klumpp J."/>
            <person name="Calendar R."/>
        </authorList>
    </citation>
    <scope>NUCLEOTIDE SEQUENCE [LARGE SCALE GENOMIC DNA]</scope>
</reference>